<accession>K0R932</accession>
<evidence type="ECO:0000313" key="2">
    <source>
        <dbReference type="EMBL" id="EJK48659.1"/>
    </source>
</evidence>
<feature type="compositionally biased region" description="Acidic residues" evidence="1">
    <location>
        <begin position="40"/>
        <end position="50"/>
    </location>
</feature>
<dbReference type="Proteomes" id="UP000266841">
    <property type="component" value="Unassembled WGS sequence"/>
</dbReference>
<reference evidence="2 3" key="1">
    <citation type="journal article" date="2012" name="Genome Biol.">
        <title>Genome and low-iron response of an oceanic diatom adapted to chronic iron limitation.</title>
        <authorList>
            <person name="Lommer M."/>
            <person name="Specht M."/>
            <person name="Roy A.S."/>
            <person name="Kraemer L."/>
            <person name="Andreson R."/>
            <person name="Gutowska M.A."/>
            <person name="Wolf J."/>
            <person name="Bergner S.V."/>
            <person name="Schilhabel M.B."/>
            <person name="Klostermeier U.C."/>
            <person name="Beiko R.G."/>
            <person name="Rosenstiel P."/>
            <person name="Hippler M."/>
            <person name="Laroche J."/>
        </authorList>
    </citation>
    <scope>NUCLEOTIDE SEQUENCE [LARGE SCALE GENOMIC DNA]</scope>
    <source>
        <strain evidence="2 3">CCMP1005</strain>
    </source>
</reference>
<feature type="region of interest" description="Disordered" evidence="1">
    <location>
        <begin position="357"/>
        <end position="384"/>
    </location>
</feature>
<feature type="region of interest" description="Disordered" evidence="1">
    <location>
        <begin position="30"/>
        <end position="58"/>
    </location>
</feature>
<proteinExistence type="predicted"/>
<gene>
    <name evidence="2" type="ORF">THAOC_32524</name>
</gene>
<sequence>MKRMKGRTYGNYCAGELGCFVLADEFGRGGGSSLRAPPPQEDEEEDEESSTEFGLDSSLSMSMGMSSIFAMDGSDGEYIRSSKSGKSAKGRIVTSCFTAPMHFLSYPNIPYGSTFNNATRETETLFLDAYFPGNAPPGDDLRTIAILNDTEEIVPPEVGANQDDDFQGGSIQAAGSDVKAGKYAIRLETSFRRSMLAADKSLLFFRNPAIRWAKARAIENKGTEDDWFADPSKIWLYGCSAGARAAAWATYVPGNGIQEDYGDALLDGKPIPTSKNDDAYDTKVSLLTMLSQAYKSTISLASAVLRCAKEVSEVGIPDQNRPPFTILASAEAVGPGITVVFGLKKYEATKYRRSGNTGFKKRRFSNGDLRPAESQGPQDLTRLEPVCDSGAEALGRQSLKG</sequence>
<evidence type="ECO:0000256" key="1">
    <source>
        <dbReference type="SAM" id="MobiDB-lite"/>
    </source>
</evidence>
<protein>
    <submittedName>
        <fullName evidence="2">Uncharacterized protein</fullName>
    </submittedName>
</protein>
<comment type="caution">
    <text evidence="2">The sequence shown here is derived from an EMBL/GenBank/DDBJ whole genome shotgun (WGS) entry which is preliminary data.</text>
</comment>
<evidence type="ECO:0000313" key="3">
    <source>
        <dbReference type="Proteomes" id="UP000266841"/>
    </source>
</evidence>
<feature type="non-terminal residue" evidence="2">
    <location>
        <position position="401"/>
    </location>
</feature>
<organism evidence="2 3">
    <name type="scientific">Thalassiosira oceanica</name>
    <name type="common">Marine diatom</name>
    <dbReference type="NCBI Taxonomy" id="159749"/>
    <lineage>
        <taxon>Eukaryota</taxon>
        <taxon>Sar</taxon>
        <taxon>Stramenopiles</taxon>
        <taxon>Ochrophyta</taxon>
        <taxon>Bacillariophyta</taxon>
        <taxon>Coscinodiscophyceae</taxon>
        <taxon>Thalassiosirophycidae</taxon>
        <taxon>Thalassiosirales</taxon>
        <taxon>Thalassiosiraceae</taxon>
        <taxon>Thalassiosira</taxon>
    </lineage>
</organism>
<name>K0R932_THAOC</name>
<dbReference type="EMBL" id="AGNL01045570">
    <property type="protein sequence ID" value="EJK48659.1"/>
    <property type="molecule type" value="Genomic_DNA"/>
</dbReference>
<keyword evidence="3" id="KW-1185">Reference proteome</keyword>
<dbReference type="AlphaFoldDB" id="K0R932"/>